<gene>
    <name evidence="2" type="ORF">LCGC14_2984440</name>
</gene>
<comment type="caution">
    <text evidence="2">The sequence shown here is derived from an EMBL/GenBank/DDBJ whole genome shotgun (WGS) entry which is preliminary data.</text>
</comment>
<sequence length="103" mass="11839">MKLYNNNPRAIKYVELEMVEGNTVQSRFFIRDFLAGIRKMFGLEVIEYTEMLRKARGVAKDRMIKQAEELGANAIINVRYMTSEITEQASEVIAYGTAVKVKK</sequence>
<dbReference type="InterPro" id="IPR035439">
    <property type="entry name" value="UPF0145_dom_sf"/>
</dbReference>
<proteinExistence type="inferred from homology"/>
<dbReference type="Pfam" id="PF01906">
    <property type="entry name" value="YbjQ_1"/>
    <property type="match status" value="1"/>
</dbReference>
<comment type="similarity">
    <text evidence="1">Belongs to the UPF0145 family.</text>
</comment>
<dbReference type="Gene3D" id="3.30.110.70">
    <property type="entry name" value="Hypothetical protein apc22750. Chain B"/>
    <property type="match status" value="1"/>
</dbReference>
<accession>A0A0F8XT87</accession>
<dbReference type="AlphaFoldDB" id="A0A0F8XT87"/>
<organism evidence="2">
    <name type="scientific">marine sediment metagenome</name>
    <dbReference type="NCBI Taxonomy" id="412755"/>
    <lineage>
        <taxon>unclassified sequences</taxon>
        <taxon>metagenomes</taxon>
        <taxon>ecological metagenomes</taxon>
    </lineage>
</organism>
<protein>
    <submittedName>
        <fullName evidence="2">Uncharacterized protein</fullName>
    </submittedName>
</protein>
<dbReference type="EMBL" id="LAZR01061032">
    <property type="protein sequence ID" value="KKK64415.1"/>
    <property type="molecule type" value="Genomic_DNA"/>
</dbReference>
<evidence type="ECO:0000313" key="2">
    <source>
        <dbReference type="EMBL" id="KKK64415.1"/>
    </source>
</evidence>
<name>A0A0F8XT87_9ZZZZ</name>
<dbReference type="SUPFAM" id="SSF117782">
    <property type="entry name" value="YbjQ-like"/>
    <property type="match status" value="1"/>
</dbReference>
<dbReference type="PANTHER" id="PTHR34068">
    <property type="entry name" value="UPF0145 PROTEIN YBJQ"/>
    <property type="match status" value="1"/>
</dbReference>
<reference evidence="2" key="1">
    <citation type="journal article" date="2015" name="Nature">
        <title>Complex archaea that bridge the gap between prokaryotes and eukaryotes.</title>
        <authorList>
            <person name="Spang A."/>
            <person name="Saw J.H."/>
            <person name="Jorgensen S.L."/>
            <person name="Zaremba-Niedzwiedzka K."/>
            <person name="Martijn J."/>
            <person name="Lind A.E."/>
            <person name="van Eijk R."/>
            <person name="Schleper C."/>
            <person name="Guy L."/>
            <person name="Ettema T.J."/>
        </authorList>
    </citation>
    <scope>NUCLEOTIDE SEQUENCE</scope>
</reference>
<dbReference type="InterPro" id="IPR002765">
    <property type="entry name" value="UPF0145_YbjQ-like"/>
</dbReference>
<evidence type="ECO:0000256" key="1">
    <source>
        <dbReference type="ARBA" id="ARBA00010751"/>
    </source>
</evidence>
<dbReference type="PANTHER" id="PTHR34068:SF2">
    <property type="entry name" value="UPF0145 PROTEIN SCO3412"/>
    <property type="match status" value="1"/>
</dbReference>